<proteinExistence type="predicted"/>
<name>A0A2I5TIK3_SERS3</name>
<dbReference type="NCBIfam" id="TIGR03804">
    <property type="entry name" value="para_beta_helix"/>
    <property type="match status" value="1"/>
</dbReference>
<evidence type="ECO:0000313" key="5">
    <source>
        <dbReference type="Proteomes" id="UP000233778"/>
    </source>
</evidence>
<evidence type="ECO:0000313" key="3">
    <source>
        <dbReference type="EMBL" id="AUH04404.1"/>
    </source>
</evidence>
<gene>
    <name evidence="2" type="ORF">CWC46_09875</name>
    <name evidence="3" type="ORF">Ser39006_009880</name>
</gene>
<dbReference type="KEGG" id="serq:CWC46_09875"/>
<dbReference type="AlphaFoldDB" id="A0A2I5TIK3"/>
<dbReference type="Pfam" id="PF05048">
    <property type="entry name" value="NosD"/>
    <property type="match status" value="1"/>
</dbReference>
<dbReference type="EMBL" id="CP025084">
    <property type="protein sequence ID" value="AUH04404.1"/>
    <property type="molecule type" value="Genomic_DNA"/>
</dbReference>
<organism evidence="3 4">
    <name type="scientific">Serratia sp. (strain ATCC 39006)</name>
    <name type="common">Prodigiosinella confusarubida</name>
    <dbReference type="NCBI Taxonomy" id="104623"/>
    <lineage>
        <taxon>Bacteria</taxon>
        <taxon>Pseudomonadati</taxon>
        <taxon>Pseudomonadota</taxon>
        <taxon>Gammaproteobacteria</taxon>
        <taxon>Enterobacterales</taxon>
        <taxon>Pectobacteriaceae</taxon>
        <taxon>Prodigiosinella</taxon>
    </lineage>
</organism>
<reference evidence="3" key="4">
    <citation type="submission" date="2017-11" db="EMBL/GenBank/DDBJ databases">
        <title>Complete genome sequence of Serratia sp. ATCC 39006.</title>
        <authorList>
            <person name="Hampton H.G."/>
            <person name="Jackson S.A."/>
            <person name="Jauregui R."/>
            <person name="Poulter G.T.M."/>
            <person name="Salmond G.P.C."/>
            <person name="Fineran P.C."/>
        </authorList>
    </citation>
    <scope>NUCLEOTIDE SEQUENCE</scope>
    <source>
        <strain evidence="3">ATCC 39006</strain>
    </source>
</reference>
<reference evidence="2 5" key="3">
    <citation type="submission" date="2017-11" db="EMBL/GenBank/DDBJ databases">
        <title>Complete genome sequence of Serratia sp. ATCC 39006 LacA.</title>
        <authorList>
            <person name="Hampton H.G."/>
            <person name="Jackson S.A."/>
            <person name="Jauregui R."/>
            <person name="Poulter G.T.M."/>
            <person name="Salmond G.P.C."/>
            <person name="Fineran P.C."/>
        </authorList>
    </citation>
    <scope>NUCLEOTIDE SEQUENCE [LARGE SCALE GENOMIC DNA]</scope>
    <source>
        <strain evidence="2 5">ATCC 39006</strain>
    </source>
</reference>
<sequence>MAARNRPLLKSINRSRRILGIKALWCLLPLSFLTTGKAWSSMKSPATLPIPPESSSSTAPRYTDTISILDFNAETSAADNYAAIQAALDSGKHVYIPDGEYSVSKTLLIRHSGQKVFGSGSIVMSKGEVENVFIAEGINNITFDGVTVIAGGGIGSIYHTCCIKLVQCNYPTVNGCILSGHIGGAVQLVNSHYAVINSNQIGAAGDAGQEDAFSIDIAVYFSGDGHHIRGNRCLGQGGYGIVVQTLNDSPADFDRIDNTLISENMIGKHSCYGILMYRGKQRSQVVGSVVSTNIIDGITGSRKNPAKGDNSFGAGIYLQGAEGISVTANNIRNCNQQTTSELLAPAGIGISNSKRVTVVGNIIEDCHYHGINVNDSNHDGSVIGGISISGNMLRNIQKTGVRIVTASNILISNNTLDTCEHGIYVSSQKSKTPCEDVVIASNIVKNTRVNGLYAMFSLGCIISLNRVDNCGGSGIVLFSSGNTKIAENILSFAAVRGVDIDATCFGLNVVSGNMVTDSHTAFHFAGKTQSVNNLSSNSKLEYSGAFATGNPPG</sequence>
<dbReference type="InterPro" id="IPR012334">
    <property type="entry name" value="Pectin_lyas_fold"/>
</dbReference>
<accession>A0A2I5TIK3</accession>
<dbReference type="Proteomes" id="UP000233778">
    <property type="component" value="Chromosome"/>
</dbReference>
<feature type="domain" description="Periplasmic copper-binding protein NosD beta helix" evidence="1">
    <location>
        <begin position="387"/>
        <end position="535"/>
    </location>
</feature>
<evidence type="ECO:0000313" key="4">
    <source>
        <dbReference type="Proteomes" id="UP000017700"/>
    </source>
</evidence>
<keyword evidence="4" id="KW-1185">Reference proteome</keyword>
<dbReference type="OrthoDB" id="7069321at2"/>
<dbReference type="KEGG" id="sera:Ser39006_009880"/>
<protein>
    <recommendedName>
        <fullName evidence="1">Periplasmic copper-binding protein NosD beta helix domain-containing protein</fullName>
    </recommendedName>
</protein>
<evidence type="ECO:0000313" key="2">
    <source>
        <dbReference type="EMBL" id="AUH00085.1"/>
    </source>
</evidence>
<dbReference type="STRING" id="104623.Ser39006_03490"/>
<dbReference type="RefSeq" id="WP_021016752.1">
    <property type="nucleotide sequence ID" value="NZ_CP025084.1"/>
</dbReference>
<dbReference type="SUPFAM" id="SSF51126">
    <property type="entry name" value="Pectin lyase-like"/>
    <property type="match status" value="2"/>
</dbReference>
<evidence type="ECO:0000259" key="1">
    <source>
        <dbReference type="Pfam" id="PF05048"/>
    </source>
</evidence>
<dbReference type="InterPro" id="IPR006626">
    <property type="entry name" value="PbH1"/>
</dbReference>
<dbReference type="SMART" id="SM00710">
    <property type="entry name" value="PbH1"/>
    <property type="match status" value="10"/>
</dbReference>
<dbReference type="InterPro" id="IPR022441">
    <property type="entry name" value="Para_beta_helix_rpt-2"/>
</dbReference>
<dbReference type="Proteomes" id="UP000017700">
    <property type="component" value="Chromosome"/>
</dbReference>
<reference evidence="3 4" key="1">
    <citation type="journal article" date="2013" name="Genome Announc.">
        <title>Draft genome sequence of Serratia sp. strain ATCC 39006, a model bacterium for analysis of the biosynthesis and regulation of prodigiosin, a carbapenem, and gas vesicles.</title>
        <authorList>
            <person name="Fineran P.C."/>
            <person name="Iglesias Cans M.C."/>
            <person name="Ramsay J.P."/>
            <person name="Wilf N.M."/>
            <person name="Cossyleon D."/>
            <person name="McNeil M.B."/>
            <person name="Williamson N.R."/>
            <person name="Monson R.E."/>
            <person name="Becher S.A."/>
            <person name="Stanton J.A."/>
            <person name="Brugger K."/>
            <person name="Brown S.D."/>
            <person name="Salmond G.P."/>
        </authorList>
    </citation>
    <scope>NUCLEOTIDE SEQUENCE [LARGE SCALE GENOMIC DNA]</scope>
    <source>
        <strain evidence="3">ATCC 39006</strain>
        <strain evidence="4">ATCC 39006 / SC 11482</strain>
    </source>
</reference>
<dbReference type="InterPro" id="IPR007742">
    <property type="entry name" value="NosD_dom"/>
</dbReference>
<dbReference type="Gene3D" id="2.160.20.10">
    <property type="entry name" value="Single-stranded right-handed beta-helix, Pectin lyase-like"/>
    <property type="match status" value="2"/>
</dbReference>
<dbReference type="EMBL" id="CP025085">
    <property type="protein sequence ID" value="AUH00085.1"/>
    <property type="molecule type" value="Genomic_DNA"/>
</dbReference>
<reference evidence="3" key="2">
    <citation type="submission" date="2013-09" db="EMBL/GenBank/DDBJ databases">
        <authorList>
            <person name="Wang G."/>
            <person name="Yang Y."/>
            <person name="Su Y."/>
        </authorList>
    </citation>
    <scope>NUCLEOTIDE SEQUENCE</scope>
    <source>
        <strain evidence="3">ATCC 39006</strain>
    </source>
</reference>
<dbReference type="InterPro" id="IPR011050">
    <property type="entry name" value="Pectin_lyase_fold/virulence"/>
</dbReference>